<dbReference type="RefSeq" id="XP_040877655.1">
    <property type="nucleotide sequence ID" value="XM_041019127.1"/>
</dbReference>
<feature type="transmembrane region" description="Helical" evidence="6">
    <location>
        <begin position="231"/>
        <end position="251"/>
    </location>
</feature>
<feature type="transmembrane region" description="Helical" evidence="6">
    <location>
        <begin position="114"/>
        <end position="143"/>
    </location>
</feature>
<evidence type="ECO:0000313" key="8">
    <source>
        <dbReference type="EMBL" id="KEQ60632.1"/>
    </source>
</evidence>
<comment type="similarity">
    <text evidence="5">Belongs to the SAT4 family.</text>
</comment>
<organism evidence="8 9">
    <name type="scientific">Aureobasidium melanogenum (strain CBS 110374)</name>
    <name type="common">Aureobasidium pullulans var. melanogenum</name>
    <dbReference type="NCBI Taxonomy" id="1043003"/>
    <lineage>
        <taxon>Eukaryota</taxon>
        <taxon>Fungi</taxon>
        <taxon>Dikarya</taxon>
        <taxon>Ascomycota</taxon>
        <taxon>Pezizomycotina</taxon>
        <taxon>Dothideomycetes</taxon>
        <taxon>Dothideomycetidae</taxon>
        <taxon>Dothideales</taxon>
        <taxon>Saccotheciaceae</taxon>
        <taxon>Aureobasidium</taxon>
    </lineage>
</organism>
<reference evidence="8 9" key="1">
    <citation type="journal article" date="2014" name="BMC Genomics">
        <title>Genome sequencing of four Aureobasidium pullulans varieties: biotechnological potential, stress tolerance, and description of new species.</title>
        <authorList>
            <person name="Gostin Ar C."/>
            <person name="Ohm R.A."/>
            <person name="Kogej T."/>
            <person name="Sonjak S."/>
            <person name="Turk M."/>
            <person name="Zajc J."/>
            <person name="Zalar P."/>
            <person name="Grube M."/>
            <person name="Sun H."/>
            <person name="Han J."/>
            <person name="Sharma A."/>
            <person name="Chiniquy J."/>
            <person name="Ngan C.Y."/>
            <person name="Lipzen A."/>
            <person name="Barry K."/>
            <person name="Grigoriev I.V."/>
            <person name="Gunde-Cimerman N."/>
        </authorList>
    </citation>
    <scope>NUCLEOTIDE SEQUENCE [LARGE SCALE GENOMIC DNA]</scope>
    <source>
        <strain evidence="8 9">CBS 110374</strain>
    </source>
</reference>
<keyword evidence="3 6" id="KW-1133">Transmembrane helix</keyword>
<dbReference type="AlphaFoldDB" id="A0A074VSH0"/>
<evidence type="ECO:0000256" key="6">
    <source>
        <dbReference type="SAM" id="Phobius"/>
    </source>
</evidence>
<dbReference type="GeneID" id="63912500"/>
<evidence type="ECO:0000313" key="9">
    <source>
        <dbReference type="Proteomes" id="UP000030672"/>
    </source>
</evidence>
<evidence type="ECO:0000256" key="5">
    <source>
        <dbReference type="ARBA" id="ARBA00038359"/>
    </source>
</evidence>
<evidence type="ECO:0000256" key="1">
    <source>
        <dbReference type="ARBA" id="ARBA00004141"/>
    </source>
</evidence>
<dbReference type="EMBL" id="KL584841">
    <property type="protein sequence ID" value="KEQ60632.1"/>
    <property type="molecule type" value="Genomic_DNA"/>
</dbReference>
<dbReference type="InterPro" id="IPR049326">
    <property type="entry name" value="Rhodopsin_dom_fungi"/>
</dbReference>
<keyword evidence="2 6" id="KW-0812">Transmembrane</keyword>
<dbReference type="Pfam" id="PF20684">
    <property type="entry name" value="Fung_rhodopsin"/>
    <property type="match status" value="1"/>
</dbReference>
<feature type="transmembrane region" description="Helical" evidence="6">
    <location>
        <begin position="6"/>
        <end position="28"/>
    </location>
</feature>
<protein>
    <recommendedName>
        <fullName evidence="7">Rhodopsin domain-containing protein</fullName>
    </recommendedName>
</protein>
<feature type="transmembrane region" description="Helical" evidence="6">
    <location>
        <begin position="193"/>
        <end position="219"/>
    </location>
</feature>
<dbReference type="GO" id="GO:0016020">
    <property type="term" value="C:membrane"/>
    <property type="evidence" value="ECO:0007669"/>
    <property type="project" value="UniProtKB-SubCell"/>
</dbReference>
<gene>
    <name evidence="8" type="ORF">M437DRAFT_27966</name>
</gene>
<keyword evidence="9" id="KW-1185">Reference proteome</keyword>
<evidence type="ECO:0000256" key="2">
    <source>
        <dbReference type="ARBA" id="ARBA00022692"/>
    </source>
</evidence>
<keyword evidence="4 6" id="KW-0472">Membrane</keyword>
<dbReference type="PANTHER" id="PTHR33048:SF47">
    <property type="entry name" value="INTEGRAL MEMBRANE PROTEIN-RELATED"/>
    <property type="match status" value="1"/>
</dbReference>
<evidence type="ECO:0000259" key="7">
    <source>
        <dbReference type="Pfam" id="PF20684"/>
    </source>
</evidence>
<dbReference type="PANTHER" id="PTHR33048">
    <property type="entry name" value="PTH11-LIKE INTEGRAL MEMBRANE PROTEIN (AFU_ORTHOLOGUE AFUA_5G11245)"/>
    <property type="match status" value="1"/>
</dbReference>
<feature type="domain" description="Rhodopsin" evidence="7">
    <location>
        <begin position="24"/>
        <end position="252"/>
    </location>
</feature>
<dbReference type="HOGENOM" id="CLU_028200_0_2_1"/>
<sequence length="252" mass="27578">GRQGTTQVVIVFVFLGLAFIILSLRLFTRVIVTRNHGPEDWVITAAFVGLGQLTCQVQNGQGLPQSMLSEDNIVNLRKTLYKAIPTYLAGLTLTKLSILLQYMRLFKEKAIHRFIIGMLVFVAAFGTWSVLGSLLLCTPVHYFWDGIGDGKCMNFEAKWFSDAAVSIVTDFILLSIPIIFLKGLNLPYRQKAGLIAVFALGGFVCVVSIARLAPLYVIATHADVSKHNGPAAFLSSMEVNVGIICASLPSLR</sequence>
<dbReference type="Proteomes" id="UP000030672">
    <property type="component" value="Unassembled WGS sequence"/>
</dbReference>
<dbReference type="InterPro" id="IPR052337">
    <property type="entry name" value="SAT4-like"/>
</dbReference>
<name>A0A074VSH0_AURM1</name>
<comment type="subcellular location">
    <subcellularLocation>
        <location evidence="1">Membrane</location>
        <topology evidence="1">Multi-pass membrane protein</topology>
    </subcellularLocation>
</comment>
<accession>A0A074VSH0</accession>
<proteinExistence type="inferred from homology"/>
<evidence type="ECO:0000256" key="4">
    <source>
        <dbReference type="ARBA" id="ARBA00023136"/>
    </source>
</evidence>
<dbReference type="STRING" id="1043003.A0A074VSH0"/>
<feature type="non-terminal residue" evidence="8">
    <location>
        <position position="252"/>
    </location>
</feature>
<feature type="transmembrane region" description="Helical" evidence="6">
    <location>
        <begin position="163"/>
        <end position="181"/>
    </location>
</feature>
<feature type="non-terminal residue" evidence="8">
    <location>
        <position position="1"/>
    </location>
</feature>
<evidence type="ECO:0000256" key="3">
    <source>
        <dbReference type="ARBA" id="ARBA00022989"/>
    </source>
</evidence>